<evidence type="ECO:0000313" key="1">
    <source>
        <dbReference type="EMBL" id="KAJ8676113.1"/>
    </source>
</evidence>
<comment type="caution">
    <text evidence="1">The sequence shown here is derived from an EMBL/GenBank/DDBJ whole genome shotgun (WGS) entry which is preliminary data.</text>
</comment>
<name>A0ACC2NZ29_9HYME</name>
<sequence length="1274" mass="142085">MRCGTEHRYYKEQRLFVRAEILLLILLSSRVKSEDDEKRIVCYYTNWSVYRPGTAKFSPENINPYLCTHLIYAFGGFTKDDTMKPFDKYQDIDKGGYAKFTGLKTYNKNLKVLLAIGGWNEGSSRFSPMVADAGRRKKFVKNVVKFLRQNHFDGLDLDWEYPAFRDGGKPRDKDNYATFVEELRKEFEKESSKTGKPRLLLTMAVPAGIEYIDKGYDIPKLNENLDFINLLSYDYHSAYEPAVNHHSPLFPIEEDNEYNYDNELTIDYTIKHLIKSGASSGKIVVGIPTYGRSYTLFNEDANALGSPADGPGEEGSATREKGYLAYYEICEGIMSDGWTIEKPNPKAMGPYAYKKNQWVGYDDEDIVREKAKFVNNNKLGGIMFWSIDNDDFRGKCHGRPYPLIEAAKEAYLDSGRKQEGEKRQSSSSGKKRNRIPESSKSDSPSSSRDSNNGSSRKNFLTRSSSGKRSSQSPKSRTRTNSRTSNEQVPKIESSDEASENEEEASEPKKSSSKPSRTRVSSTKDRFRSRSQGDREETGRKKQEDPPSTTLKQSNAKTTTPEPPTTPDPGGDFKCEDEGFFPHPRDCKKYFWCLDSGPSGLGIVANQFTCPSGLVFNKLADSCDYPRNVYKSISRNRPATTTTTSTTNAPTTTTVSSRSINDDSEEEEDPKVIKELIDLIKKAGGIEQLEKQLALQERSSDNGSNQGTDEVTPAIISKSLYQRVLSRQANKNNLFGASSTRETSGRKSDESEVATEDNEKVDNSKRKSDGIPDGESTQTIPEEKPAPMTRSTQGYVNIRRTKPPVTAESSRVEESVKETESIPDKNQPSQSTRRSSTRPLDTTPADVPAETTTPKTRYISVNRFRSTTPTPAQETEQSITESFTVNPIVTTQNFIDVAITDGKTISIDGESGRISITPFTTDAPSTARIFTDDLSSTLKSTITLSQGSFPSVSPSTRRNPEITTLRNLISSEQSITEYPSSIATTGSSTQSTLAVVSQPRPFGYPRRTRPTTSSTVLYSTRSTPTEPTSRSKVNSSRKPGFNSFRRPSDSQLIRGSHTTVSPITMTQTSPYHPVQFGIEDSRVVEILADQSGNPQNLELIIAEPPPAVSSLSAPVSDEEATTKPNSRRRINVTQIPPLNNNYFLSTSPSRIISPEKRHQGQKYKHQTVSTIENFPLRSQSYKPAITDYDYYQDEQERIISKPHDKLYINGRGYIECLDQGNFPHPTSCRKFISCARMVNGVTIATEYTCPSKLSFDPIGGMCNWSAGLGCSDDGQ</sequence>
<evidence type="ECO:0000313" key="2">
    <source>
        <dbReference type="Proteomes" id="UP001239111"/>
    </source>
</evidence>
<organism evidence="1 2">
    <name type="scientific">Eretmocerus hayati</name>
    <dbReference type="NCBI Taxonomy" id="131215"/>
    <lineage>
        <taxon>Eukaryota</taxon>
        <taxon>Metazoa</taxon>
        <taxon>Ecdysozoa</taxon>
        <taxon>Arthropoda</taxon>
        <taxon>Hexapoda</taxon>
        <taxon>Insecta</taxon>
        <taxon>Pterygota</taxon>
        <taxon>Neoptera</taxon>
        <taxon>Endopterygota</taxon>
        <taxon>Hymenoptera</taxon>
        <taxon>Apocrita</taxon>
        <taxon>Proctotrupomorpha</taxon>
        <taxon>Chalcidoidea</taxon>
        <taxon>Aphelinidae</taxon>
        <taxon>Aphelininae</taxon>
        <taxon>Eretmocerus</taxon>
    </lineage>
</organism>
<accession>A0ACC2NZ29</accession>
<protein>
    <submittedName>
        <fullName evidence="1">Uncharacterized protein</fullName>
    </submittedName>
</protein>
<dbReference type="Proteomes" id="UP001239111">
    <property type="component" value="Chromosome 2"/>
</dbReference>
<dbReference type="EMBL" id="CM056742">
    <property type="protein sequence ID" value="KAJ8676113.1"/>
    <property type="molecule type" value="Genomic_DNA"/>
</dbReference>
<reference evidence="1" key="1">
    <citation type="submission" date="2023-04" db="EMBL/GenBank/DDBJ databases">
        <title>A chromosome-level genome assembly of the parasitoid wasp Eretmocerus hayati.</title>
        <authorList>
            <person name="Zhong Y."/>
            <person name="Liu S."/>
            <person name="Liu Y."/>
        </authorList>
    </citation>
    <scope>NUCLEOTIDE SEQUENCE</scope>
    <source>
        <strain evidence="1">ZJU_SS_LIU_2023</strain>
    </source>
</reference>
<proteinExistence type="predicted"/>
<gene>
    <name evidence="1" type="ORF">QAD02_011899</name>
</gene>
<keyword evidence="2" id="KW-1185">Reference proteome</keyword>